<evidence type="ECO:0000313" key="4">
    <source>
        <dbReference type="Proteomes" id="UP001211894"/>
    </source>
</evidence>
<dbReference type="InterPro" id="IPR036444">
    <property type="entry name" value="PLipase_A2_dom_sf"/>
</dbReference>
<protein>
    <recommendedName>
        <fullName evidence="5">Phospholipase A(2)</fullName>
    </recommendedName>
</protein>
<dbReference type="RefSeq" id="WP_271340430.1">
    <property type="nucleotide sequence ID" value="NZ_JAQKAB010000004.1"/>
</dbReference>
<gene>
    <name evidence="3" type="ORF">PJ311_08165</name>
</gene>
<comment type="subcellular location">
    <subcellularLocation>
        <location evidence="1">Secreted</location>
    </subcellularLocation>
</comment>
<dbReference type="InterPro" id="IPR033113">
    <property type="entry name" value="PLA2_histidine"/>
</dbReference>
<keyword evidence="4" id="KW-1185">Reference proteome</keyword>
<accession>A0ABT4X2Q0</accession>
<evidence type="ECO:0008006" key="5">
    <source>
        <dbReference type="Google" id="ProtNLM"/>
    </source>
</evidence>
<comment type="caution">
    <text evidence="3">The sequence shown here is derived from an EMBL/GenBank/DDBJ whole genome shotgun (WGS) entry which is preliminary data.</text>
</comment>
<dbReference type="PROSITE" id="PS00118">
    <property type="entry name" value="PA2_HIS"/>
    <property type="match status" value="1"/>
</dbReference>
<evidence type="ECO:0000313" key="3">
    <source>
        <dbReference type="EMBL" id="MDA7026584.1"/>
    </source>
</evidence>
<evidence type="ECO:0000256" key="1">
    <source>
        <dbReference type="ARBA" id="ARBA00004613"/>
    </source>
</evidence>
<dbReference type="Proteomes" id="UP001211894">
    <property type="component" value="Unassembled WGS sequence"/>
</dbReference>
<dbReference type="Gene3D" id="1.20.90.10">
    <property type="entry name" value="Phospholipase A2 domain"/>
    <property type="match status" value="1"/>
</dbReference>
<proteinExistence type="predicted"/>
<name>A0ABT4X2Q0_9BACI</name>
<evidence type="ECO:0000256" key="2">
    <source>
        <dbReference type="ARBA" id="ARBA00022525"/>
    </source>
</evidence>
<reference evidence="3 4" key="1">
    <citation type="submission" date="2023-01" db="EMBL/GenBank/DDBJ databases">
        <title>Bacillus changyiensis sp. nov., isolated from a coastal deposit.</title>
        <authorList>
            <person name="Xiao G."/>
            <person name="Lai Q."/>
            <person name="Hu Z."/>
            <person name="Shao Z."/>
        </authorList>
    </citation>
    <scope>NUCLEOTIDE SEQUENCE [LARGE SCALE GENOMIC DNA]</scope>
    <source>
        <strain evidence="3 4">CLL-7-23</strain>
    </source>
</reference>
<dbReference type="SUPFAM" id="SSF48619">
    <property type="entry name" value="Phospholipase A2, PLA2"/>
    <property type="match status" value="1"/>
</dbReference>
<sequence>MNIVSKEIMLEKAEFQERLRSPVLLPVLEETKDYFSFDETAFKETRAFKINYYEGDEAKQLIVTQLSMYIKFKPQLYFHILKSKSVETNNESTLVRVISLTKQANEAQNTMRVITYDGGEFIGEYNAPSSDEELTLPEEIDQIPTDAIQKSKENKLFKTQATVLCFRLDGSGTCCQFRYNGLPWNPLIKYKWCGENCGSGTPINALDRCCKAHDECYGENEDYPARCSCDQDLRNCASTTDNAGTDRVIAAFAAKMIAMGC</sequence>
<dbReference type="EMBL" id="JAQKAB010000004">
    <property type="protein sequence ID" value="MDA7026584.1"/>
    <property type="molecule type" value="Genomic_DNA"/>
</dbReference>
<keyword evidence="2" id="KW-0964">Secreted</keyword>
<organism evidence="3 4">
    <name type="scientific">Bacillus changyiensis</name>
    <dbReference type="NCBI Taxonomy" id="3004103"/>
    <lineage>
        <taxon>Bacteria</taxon>
        <taxon>Bacillati</taxon>
        <taxon>Bacillota</taxon>
        <taxon>Bacilli</taxon>
        <taxon>Bacillales</taxon>
        <taxon>Bacillaceae</taxon>
        <taxon>Bacillus</taxon>
    </lineage>
</organism>